<protein>
    <submittedName>
        <fullName evidence="1">Uncharacterized protein</fullName>
    </submittedName>
</protein>
<keyword evidence="2" id="KW-1185">Reference proteome</keyword>
<reference evidence="1" key="2">
    <citation type="submission" date="2022-01" db="EMBL/GenBank/DDBJ databases">
        <authorList>
            <person name="Yamashiro T."/>
            <person name="Shiraishi A."/>
            <person name="Satake H."/>
            <person name="Nakayama K."/>
        </authorList>
    </citation>
    <scope>NUCLEOTIDE SEQUENCE</scope>
</reference>
<proteinExistence type="predicted"/>
<sequence>MSTPINFLAFDMNRLQIDNITREVLVGLVFNLLKGTCKSCVELEYNMEECYRALTDQLEWTNLEDHLRLVDMSKPLPLQDKEGNKERMYSSSIIKAPSISVQVEKKHGYGYLKEIVIRRADQQLYKFKEGDFLDLHLNDIEDMLLLLTQSRLSNLDGDVIVHLGVALRMFTRGIVLKSRDSPVCSQDYSARLKNFKLGYNLNSDMLRREWTEKDQKCIGYVWRKIDDQLLKRRIMRSLEVLVGGRNTKMDKRLLQRTV</sequence>
<dbReference type="Proteomes" id="UP001151760">
    <property type="component" value="Unassembled WGS sequence"/>
</dbReference>
<comment type="caution">
    <text evidence="1">The sequence shown here is derived from an EMBL/GenBank/DDBJ whole genome shotgun (WGS) entry which is preliminary data.</text>
</comment>
<accession>A0ABQ5GM43</accession>
<organism evidence="1 2">
    <name type="scientific">Tanacetum coccineum</name>
    <dbReference type="NCBI Taxonomy" id="301880"/>
    <lineage>
        <taxon>Eukaryota</taxon>
        <taxon>Viridiplantae</taxon>
        <taxon>Streptophyta</taxon>
        <taxon>Embryophyta</taxon>
        <taxon>Tracheophyta</taxon>
        <taxon>Spermatophyta</taxon>
        <taxon>Magnoliopsida</taxon>
        <taxon>eudicotyledons</taxon>
        <taxon>Gunneridae</taxon>
        <taxon>Pentapetalae</taxon>
        <taxon>asterids</taxon>
        <taxon>campanulids</taxon>
        <taxon>Asterales</taxon>
        <taxon>Asteraceae</taxon>
        <taxon>Asteroideae</taxon>
        <taxon>Anthemideae</taxon>
        <taxon>Anthemidinae</taxon>
        <taxon>Tanacetum</taxon>
    </lineage>
</organism>
<evidence type="ECO:0000313" key="1">
    <source>
        <dbReference type="EMBL" id="GJT76409.1"/>
    </source>
</evidence>
<name>A0ABQ5GM43_9ASTR</name>
<gene>
    <name evidence="1" type="ORF">Tco_1043134</name>
</gene>
<dbReference type="EMBL" id="BQNB010018622">
    <property type="protein sequence ID" value="GJT76409.1"/>
    <property type="molecule type" value="Genomic_DNA"/>
</dbReference>
<reference evidence="1" key="1">
    <citation type="journal article" date="2022" name="Int. J. Mol. Sci.">
        <title>Draft Genome of Tanacetum Coccineum: Genomic Comparison of Closely Related Tanacetum-Family Plants.</title>
        <authorList>
            <person name="Yamashiro T."/>
            <person name="Shiraishi A."/>
            <person name="Nakayama K."/>
            <person name="Satake H."/>
        </authorList>
    </citation>
    <scope>NUCLEOTIDE SEQUENCE</scope>
</reference>
<evidence type="ECO:0000313" key="2">
    <source>
        <dbReference type="Proteomes" id="UP001151760"/>
    </source>
</evidence>